<keyword evidence="2" id="KW-1185">Reference proteome</keyword>
<dbReference type="OrthoDB" id="89089at2"/>
<organism evidence="1 2">
    <name type="scientific">Allisonella histaminiformans</name>
    <dbReference type="NCBI Taxonomy" id="209880"/>
    <lineage>
        <taxon>Bacteria</taxon>
        <taxon>Bacillati</taxon>
        <taxon>Bacillota</taxon>
        <taxon>Negativicutes</taxon>
        <taxon>Veillonellales</taxon>
        <taxon>Veillonellaceae</taxon>
        <taxon>Allisonella</taxon>
    </lineage>
</organism>
<evidence type="ECO:0000313" key="2">
    <source>
        <dbReference type="Proteomes" id="UP000199689"/>
    </source>
</evidence>
<dbReference type="STRING" id="209880.SAMN02910343_00675"/>
<evidence type="ECO:0008006" key="3">
    <source>
        <dbReference type="Google" id="ProtNLM"/>
    </source>
</evidence>
<protein>
    <recommendedName>
        <fullName evidence="3">DUF2634 domain-containing protein</fullName>
    </recommendedName>
</protein>
<dbReference type="RefSeq" id="WP_091363856.1">
    <property type="nucleotide sequence ID" value="NZ_FMXA01000007.1"/>
</dbReference>
<proteinExistence type="predicted"/>
<dbReference type="GeneID" id="87755709"/>
<dbReference type="InterPro" id="IPR020288">
    <property type="entry name" value="Sheath_initiator"/>
</dbReference>
<dbReference type="SUPFAM" id="SSF160719">
    <property type="entry name" value="gpW/gp25-like"/>
    <property type="match status" value="1"/>
</dbReference>
<reference evidence="1 2" key="1">
    <citation type="submission" date="2016-10" db="EMBL/GenBank/DDBJ databases">
        <authorList>
            <person name="de Groot N.N."/>
        </authorList>
    </citation>
    <scope>NUCLEOTIDE SEQUENCE [LARGE SCALE GENOMIC DNA]</scope>
    <source>
        <strain evidence="1 2">DSM 15230</strain>
    </source>
</reference>
<name>A0A1G5VIV1_9FIRM</name>
<evidence type="ECO:0000313" key="1">
    <source>
        <dbReference type="EMBL" id="SDA45782.1"/>
    </source>
</evidence>
<dbReference type="AlphaFoldDB" id="A0A1G5VIV1"/>
<accession>A0A1G5VIV1</accession>
<dbReference type="Proteomes" id="UP000199689">
    <property type="component" value="Unassembled WGS sequence"/>
</dbReference>
<sequence length="142" mass="16082">MALLPDTSPDGAGSGVQIAVQETYPNKTYRMWIDEEKIQGTITSQLEAVEQAVYKILNTERYKHVIYSWNYGVELDELFGKPIPYVLPEIPRRITDALLQDDRIEAVTNFDMSYTKDGSVLCKFTVVTIYGTLQGEKAVKIN</sequence>
<dbReference type="EMBL" id="FMXA01000007">
    <property type="protein sequence ID" value="SDA45782.1"/>
    <property type="molecule type" value="Genomic_DNA"/>
</dbReference>
<dbReference type="Pfam" id="PF10934">
    <property type="entry name" value="Sheath_initiator"/>
    <property type="match status" value="1"/>
</dbReference>
<gene>
    <name evidence="1" type="ORF">SAMN02910343_00675</name>
</gene>
<dbReference type="Gene3D" id="3.10.450.40">
    <property type="match status" value="1"/>
</dbReference>